<dbReference type="Pfam" id="PF00208">
    <property type="entry name" value="ELFV_dehydrog"/>
    <property type="match status" value="1"/>
</dbReference>
<evidence type="ECO:0000256" key="1">
    <source>
        <dbReference type="ARBA" id="ARBA00006382"/>
    </source>
</evidence>
<dbReference type="SUPFAM" id="SSF53223">
    <property type="entry name" value="Aminoacid dehydrogenase-like, N-terminal domain"/>
    <property type="match status" value="1"/>
</dbReference>
<dbReference type="EMBL" id="JAPWGW010000006">
    <property type="protein sequence ID" value="MCZ4299486.1"/>
    <property type="molecule type" value="Genomic_DNA"/>
</dbReference>
<comment type="caution">
    <text evidence="6">The sequence shown here is derived from an EMBL/GenBank/DDBJ whole genome shotgun (WGS) entry which is preliminary data.</text>
</comment>
<evidence type="ECO:0000313" key="6">
    <source>
        <dbReference type="EMBL" id="MCZ4299486.1"/>
    </source>
</evidence>
<dbReference type="PRINTS" id="PR00082">
    <property type="entry name" value="GLFDHDRGNASE"/>
</dbReference>
<sequence length="408" mass="43241">MTGLLEQAVHRLDRIMGIDKELADICRLLKLPAELIERELAISRDDGRTDLMRAWRCRYNTLKGPTKGGVRFSASADADEVKRLGFLMTLKCALLDLPFGGAKGAVRIDPQTLTDAERRQLAMAYGELFSDTLREDNDIAAPDVATTPEDMGNLVKGLEPAHNSGSAGAVMGKPVDIGGLSIREGATGRGAVFLLQRLAEDLGIDLSSARIAVQGMGTVGLEFARNATKTGAIIVAMSDSSGAVLNADGLDIEQLSQQKATGRLNYNNDCDAILKVDADILCLAATSDVIDASNAGGLSCRMIVEIANAAISVNADEVLSKNGIIVGPDILFNSGGVAASHLEWLAYRKGGKDKLGDIEAMWKDRLSAAAGSVSSTIHECDGNWRNAALLYALRDLNAVAIGQGLFEN</sequence>
<dbReference type="PANTHER" id="PTHR11606">
    <property type="entry name" value="GLUTAMATE DEHYDROGENASE"/>
    <property type="match status" value="1"/>
</dbReference>
<dbReference type="SUPFAM" id="SSF51735">
    <property type="entry name" value="NAD(P)-binding Rossmann-fold domains"/>
    <property type="match status" value="1"/>
</dbReference>
<dbReference type="Gene3D" id="3.40.50.10860">
    <property type="entry name" value="Leucine Dehydrogenase, chain A, domain 1"/>
    <property type="match status" value="1"/>
</dbReference>
<dbReference type="SMART" id="SM00839">
    <property type="entry name" value="ELFV_dehydrog"/>
    <property type="match status" value="1"/>
</dbReference>
<protein>
    <recommendedName>
        <fullName evidence="3">Glutamate dehydrogenase</fullName>
    </recommendedName>
</protein>
<reference evidence="6" key="1">
    <citation type="submission" date="2022-12" db="EMBL/GenBank/DDBJ databases">
        <title>Bacterial isolates from different developmental stages of Nematostella vectensis.</title>
        <authorList>
            <person name="Fraune S."/>
        </authorList>
    </citation>
    <scope>NUCLEOTIDE SEQUENCE</scope>
    <source>
        <strain evidence="6">G21632-S1</strain>
    </source>
</reference>
<dbReference type="InterPro" id="IPR046346">
    <property type="entry name" value="Aminoacid_DH-like_N_sf"/>
</dbReference>
<proteinExistence type="inferred from homology"/>
<dbReference type="InterPro" id="IPR006097">
    <property type="entry name" value="Glu/Leu/Phe/Val/Trp_DH_dimer"/>
</dbReference>
<dbReference type="Gene3D" id="3.40.50.720">
    <property type="entry name" value="NAD(P)-binding Rossmann-like Domain"/>
    <property type="match status" value="1"/>
</dbReference>
<dbReference type="PIRSF" id="PIRSF000185">
    <property type="entry name" value="Glu_DH"/>
    <property type="match status" value="1"/>
</dbReference>
<dbReference type="Proteomes" id="UP001083770">
    <property type="component" value="Unassembled WGS sequence"/>
</dbReference>
<dbReference type="PANTHER" id="PTHR11606:SF13">
    <property type="entry name" value="GLUTAMATE DEHYDROGENASE 1, MITOCHONDRIAL"/>
    <property type="match status" value="1"/>
</dbReference>
<dbReference type="InterPro" id="IPR014362">
    <property type="entry name" value="Glu_DH"/>
</dbReference>
<evidence type="ECO:0000256" key="4">
    <source>
        <dbReference type="RuleBase" id="RU004417"/>
    </source>
</evidence>
<keyword evidence="7" id="KW-1185">Reference proteome</keyword>
<comment type="similarity">
    <text evidence="1 3 4">Belongs to the Glu/Leu/Phe/Val dehydrogenases family.</text>
</comment>
<name>A0ABT4LYM6_9PROT</name>
<evidence type="ECO:0000313" key="7">
    <source>
        <dbReference type="Proteomes" id="UP001083770"/>
    </source>
</evidence>
<dbReference type="InterPro" id="IPR006095">
    <property type="entry name" value="Glu/Leu/Phe/Val/Trp_DH"/>
</dbReference>
<evidence type="ECO:0000256" key="3">
    <source>
        <dbReference type="PIRNR" id="PIRNR000185"/>
    </source>
</evidence>
<dbReference type="Pfam" id="PF02812">
    <property type="entry name" value="ELFV_dehydrog_N"/>
    <property type="match status" value="1"/>
</dbReference>
<dbReference type="InterPro" id="IPR006096">
    <property type="entry name" value="Glu/Leu/Phe/Val/Trp_DH_C"/>
</dbReference>
<evidence type="ECO:0000256" key="2">
    <source>
        <dbReference type="ARBA" id="ARBA00023002"/>
    </source>
</evidence>
<accession>A0ABT4LYM6</accession>
<gene>
    <name evidence="6" type="ORF">O4G74_15610</name>
</gene>
<dbReference type="InterPro" id="IPR036291">
    <property type="entry name" value="NAD(P)-bd_dom_sf"/>
</dbReference>
<evidence type="ECO:0000259" key="5">
    <source>
        <dbReference type="SMART" id="SM00839"/>
    </source>
</evidence>
<feature type="domain" description="Glutamate/phenylalanine/leucine/valine/L-tryptophan dehydrogenase C-terminal" evidence="5">
    <location>
        <begin position="180"/>
        <end position="404"/>
    </location>
</feature>
<organism evidence="6 7">
    <name type="scientific">Henriciella marina</name>
    <dbReference type="NCBI Taxonomy" id="453851"/>
    <lineage>
        <taxon>Bacteria</taxon>
        <taxon>Pseudomonadati</taxon>
        <taxon>Pseudomonadota</taxon>
        <taxon>Alphaproteobacteria</taxon>
        <taxon>Hyphomonadales</taxon>
        <taxon>Hyphomonadaceae</taxon>
        <taxon>Henriciella</taxon>
    </lineage>
</organism>
<keyword evidence="2 3" id="KW-0560">Oxidoreductase</keyword>